<evidence type="ECO:0000313" key="1">
    <source>
        <dbReference type="EnsemblMetazoa" id="GBRI020202-PA"/>
    </source>
</evidence>
<dbReference type="AlphaFoldDB" id="A0A1A9WHN5"/>
<sequence>MVHARMQGKFKHIHWKHQIYINPYEVNFFSLTMSAIFMQTHMLPKVKRHFAHLMLKRAVMASNFLIENVEVFGRTKFLSNLIIISSSCSSTCSFMSQLSFLNVDI</sequence>
<proteinExistence type="predicted"/>
<reference evidence="2" key="1">
    <citation type="submission" date="2014-03" db="EMBL/GenBank/DDBJ databases">
        <authorList>
            <person name="Aksoy S."/>
            <person name="Warren W."/>
            <person name="Wilson R.K."/>
        </authorList>
    </citation>
    <scope>NUCLEOTIDE SEQUENCE [LARGE SCALE GENOMIC DNA]</scope>
    <source>
        <strain evidence="2">IAEA</strain>
    </source>
</reference>
<keyword evidence="2" id="KW-1185">Reference proteome</keyword>
<accession>A0A1A9WHN5</accession>
<name>A0A1A9WHN5_9MUSC</name>
<dbReference type="Proteomes" id="UP000091820">
    <property type="component" value="Unassembled WGS sequence"/>
</dbReference>
<reference evidence="1" key="2">
    <citation type="submission" date="2020-05" db="UniProtKB">
        <authorList>
            <consortium name="EnsemblMetazoa"/>
        </authorList>
    </citation>
    <scope>IDENTIFICATION</scope>
    <source>
        <strain evidence="1">IAEA</strain>
    </source>
</reference>
<evidence type="ECO:0000313" key="2">
    <source>
        <dbReference type="Proteomes" id="UP000091820"/>
    </source>
</evidence>
<organism evidence="1 2">
    <name type="scientific">Glossina brevipalpis</name>
    <dbReference type="NCBI Taxonomy" id="37001"/>
    <lineage>
        <taxon>Eukaryota</taxon>
        <taxon>Metazoa</taxon>
        <taxon>Ecdysozoa</taxon>
        <taxon>Arthropoda</taxon>
        <taxon>Hexapoda</taxon>
        <taxon>Insecta</taxon>
        <taxon>Pterygota</taxon>
        <taxon>Neoptera</taxon>
        <taxon>Endopterygota</taxon>
        <taxon>Diptera</taxon>
        <taxon>Brachycera</taxon>
        <taxon>Muscomorpha</taxon>
        <taxon>Hippoboscoidea</taxon>
        <taxon>Glossinidae</taxon>
        <taxon>Glossina</taxon>
    </lineage>
</organism>
<protein>
    <submittedName>
        <fullName evidence="1">Uncharacterized protein</fullName>
    </submittedName>
</protein>
<dbReference type="EnsemblMetazoa" id="GBRI020202-RA">
    <property type="protein sequence ID" value="GBRI020202-PA"/>
    <property type="gene ID" value="GBRI020202"/>
</dbReference>
<dbReference type="VEuPathDB" id="VectorBase:GBRI020202"/>